<dbReference type="SUPFAM" id="SSF47413">
    <property type="entry name" value="lambda repressor-like DNA-binding domains"/>
    <property type="match status" value="1"/>
</dbReference>
<keyword evidence="8" id="KW-1185">Reference proteome</keyword>
<evidence type="ECO:0000256" key="3">
    <source>
        <dbReference type="ARBA" id="ARBA00023125"/>
    </source>
</evidence>
<feature type="domain" description="HTH lacI-type" evidence="6">
    <location>
        <begin position="2"/>
        <end position="56"/>
    </location>
</feature>
<sequence length="353" mass="39098">MASIRDVAEKAGVSTATVSRVLNKDERVKDETRAKIQAVIDELGYRPNRLATALRRQDSNLVALFLENQKSPFATMLYASIEKTLHDEGFKVLSCCTRGEAERERKYTQTMIEMQVAGAIVRPSNSAAETLKNVKRLQANDIPTVYVDILPGRRSESFVVCDNTEGGRIGMRYLVALGHKHIGVLATKADHDPRRESVGNLRMRGILEVAREYQIEKSVYLPEPNERKRYDLGYATANEMLDQHPEITALFAITDTAAIGAMHACFDRGMRVPEDISILGYDGIPISSITSPQLSTIQQPIAEMGASAARYIIEKIRNPSSKRLHEVKPVELKQRGSVSHPRKGALPLSTGAA</sequence>
<dbReference type="InterPro" id="IPR028082">
    <property type="entry name" value="Peripla_BP_I"/>
</dbReference>
<dbReference type="InterPro" id="IPR046335">
    <property type="entry name" value="LacI/GalR-like_sensor"/>
</dbReference>
<protein>
    <submittedName>
        <fullName evidence="7">Transcriptional regulator, LacI family</fullName>
    </submittedName>
</protein>
<reference evidence="7 8" key="1">
    <citation type="submission" date="2016-10" db="EMBL/GenBank/DDBJ databases">
        <authorList>
            <person name="Varghese N."/>
            <person name="Submissions S."/>
        </authorList>
    </citation>
    <scope>NUCLEOTIDE SEQUENCE [LARGE SCALE GENOMIC DNA]</scope>
    <source>
        <strain evidence="7 8">DSM 16392</strain>
    </source>
</reference>
<dbReference type="PRINTS" id="PR00036">
    <property type="entry name" value="HTHLACI"/>
</dbReference>
<dbReference type="CDD" id="cd06267">
    <property type="entry name" value="PBP1_LacI_sugar_binding-like"/>
    <property type="match status" value="1"/>
</dbReference>
<comment type="caution">
    <text evidence="7">The sequence shown here is derived from an EMBL/GenBank/DDBJ whole genome shotgun (WGS) entry which is preliminary data.</text>
</comment>
<evidence type="ECO:0000256" key="1">
    <source>
        <dbReference type="ARBA" id="ARBA00022491"/>
    </source>
</evidence>
<keyword evidence="4" id="KW-0804">Transcription</keyword>
<dbReference type="PANTHER" id="PTHR30146">
    <property type="entry name" value="LACI-RELATED TRANSCRIPTIONAL REPRESSOR"/>
    <property type="match status" value="1"/>
</dbReference>
<keyword evidence="2" id="KW-0805">Transcription regulation</keyword>
<evidence type="ECO:0000313" key="8">
    <source>
        <dbReference type="Proteomes" id="UP000199598"/>
    </source>
</evidence>
<dbReference type="Gene3D" id="3.40.50.2300">
    <property type="match status" value="2"/>
</dbReference>
<dbReference type="PROSITE" id="PS00356">
    <property type="entry name" value="HTH_LACI_1"/>
    <property type="match status" value="1"/>
</dbReference>
<dbReference type="Pfam" id="PF00356">
    <property type="entry name" value="LacI"/>
    <property type="match status" value="1"/>
</dbReference>
<dbReference type="RefSeq" id="WP_093519585.1">
    <property type="nucleotide sequence ID" value="NZ_FOSK01000005.1"/>
</dbReference>
<keyword evidence="1" id="KW-0678">Repressor</keyword>
<dbReference type="Pfam" id="PF13377">
    <property type="entry name" value="Peripla_BP_3"/>
    <property type="match status" value="1"/>
</dbReference>
<feature type="region of interest" description="Disordered" evidence="5">
    <location>
        <begin position="333"/>
        <end position="353"/>
    </location>
</feature>
<dbReference type="CDD" id="cd01392">
    <property type="entry name" value="HTH_LacI"/>
    <property type="match status" value="1"/>
</dbReference>
<proteinExistence type="predicted"/>
<evidence type="ECO:0000259" key="6">
    <source>
        <dbReference type="PROSITE" id="PS50932"/>
    </source>
</evidence>
<organism evidence="7 8">
    <name type="scientific">Pseudovibrio ascidiaceicola</name>
    <dbReference type="NCBI Taxonomy" id="285279"/>
    <lineage>
        <taxon>Bacteria</taxon>
        <taxon>Pseudomonadati</taxon>
        <taxon>Pseudomonadota</taxon>
        <taxon>Alphaproteobacteria</taxon>
        <taxon>Hyphomicrobiales</taxon>
        <taxon>Stappiaceae</taxon>
        <taxon>Pseudovibrio</taxon>
    </lineage>
</organism>
<evidence type="ECO:0000256" key="5">
    <source>
        <dbReference type="SAM" id="MobiDB-lite"/>
    </source>
</evidence>
<dbReference type="Proteomes" id="UP000199598">
    <property type="component" value="Unassembled WGS sequence"/>
</dbReference>
<keyword evidence="3" id="KW-0238">DNA-binding</keyword>
<dbReference type="SUPFAM" id="SSF53822">
    <property type="entry name" value="Periplasmic binding protein-like I"/>
    <property type="match status" value="1"/>
</dbReference>
<evidence type="ECO:0000313" key="7">
    <source>
        <dbReference type="EMBL" id="SFK47268.1"/>
    </source>
</evidence>
<dbReference type="Gene3D" id="1.10.260.40">
    <property type="entry name" value="lambda repressor-like DNA-binding domains"/>
    <property type="match status" value="1"/>
</dbReference>
<dbReference type="PANTHER" id="PTHR30146:SF95">
    <property type="entry name" value="RIBOSE OPERON REPRESSOR"/>
    <property type="match status" value="1"/>
</dbReference>
<dbReference type="PROSITE" id="PS50932">
    <property type="entry name" value="HTH_LACI_2"/>
    <property type="match status" value="1"/>
</dbReference>
<dbReference type="SMART" id="SM00354">
    <property type="entry name" value="HTH_LACI"/>
    <property type="match status" value="1"/>
</dbReference>
<dbReference type="InterPro" id="IPR010982">
    <property type="entry name" value="Lambda_DNA-bd_dom_sf"/>
</dbReference>
<gene>
    <name evidence="7" type="ORF">SAMN04488518_105268</name>
</gene>
<accession>A0A1I3ZTA7</accession>
<evidence type="ECO:0000256" key="2">
    <source>
        <dbReference type="ARBA" id="ARBA00023015"/>
    </source>
</evidence>
<evidence type="ECO:0000256" key="4">
    <source>
        <dbReference type="ARBA" id="ARBA00023163"/>
    </source>
</evidence>
<dbReference type="InterPro" id="IPR000843">
    <property type="entry name" value="HTH_LacI"/>
</dbReference>
<name>A0A1I3ZTA7_9HYPH</name>
<dbReference type="EMBL" id="FOSK01000005">
    <property type="protein sequence ID" value="SFK47268.1"/>
    <property type="molecule type" value="Genomic_DNA"/>
</dbReference>